<evidence type="ECO:0000313" key="2">
    <source>
        <dbReference type="EMBL" id="RZF42603.1"/>
    </source>
</evidence>
<name>A0A482XA44_LAOST</name>
<dbReference type="InterPro" id="IPR032675">
    <property type="entry name" value="LRR_dom_sf"/>
</dbReference>
<accession>A0A482XA44</accession>
<keyword evidence="3" id="KW-1185">Reference proteome</keyword>
<sequence length="330" mass="38759">MAKIINELPEELLLKIFSQLDILDISLNVVNVCHQWRQLAMNESLWRKLKFVCTNSMESYRIGAYLQRMPLLQRVQLQWRTDVDVIMSIVSLYCEYIVEVELVCCGYPDKDLVEKLSMRYPNMKVFSLGKCWQTPSKCYWDVIQFKSLLSLNISNSPFLNNDLLRLISINCPNLMELNIDYVRGISENEIVDFIQSRYDILTSITVFGDLVTDRTLFELSRCSRVENIHISTCYEITIAGVVSLMGITTLRYLTLRRAALLEQDKLAQLFYERKIFQQLNRLYISSKHKIDARVFGVWFNNDEQEMRRYEGRKCACVLCLHGFRIRTMDS</sequence>
<organism evidence="2 3">
    <name type="scientific">Laodelphax striatellus</name>
    <name type="common">Small brown planthopper</name>
    <name type="synonym">Delphax striatella</name>
    <dbReference type="NCBI Taxonomy" id="195883"/>
    <lineage>
        <taxon>Eukaryota</taxon>
        <taxon>Metazoa</taxon>
        <taxon>Ecdysozoa</taxon>
        <taxon>Arthropoda</taxon>
        <taxon>Hexapoda</taxon>
        <taxon>Insecta</taxon>
        <taxon>Pterygota</taxon>
        <taxon>Neoptera</taxon>
        <taxon>Paraneoptera</taxon>
        <taxon>Hemiptera</taxon>
        <taxon>Auchenorrhyncha</taxon>
        <taxon>Fulgoroidea</taxon>
        <taxon>Delphacidae</taxon>
        <taxon>Criomorphinae</taxon>
        <taxon>Laodelphax</taxon>
    </lineage>
</organism>
<dbReference type="STRING" id="195883.A0A482XA44"/>
<dbReference type="OrthoDB" id="3219396at2759"/>
<dbReference type="EMBL" id="QKKF02014716">
    <property type="protein sequence ID" value="RZF42603.1"/>
    <property type="molecule type" value="Genomic_DNA"/>
</dbReference>
<dbReference type="SMR" id="A0A482XA44"/>
<dbReference type="Gene3D" id="3.80.10.10">
    <property type="entry name" value="Ribonuclease Inhibitor"/>
    <property type="match status" value="1"/>
</dbReference>
<feature type="domain" description="F-box" evidence="1">
    <location>
        <begin position="2"/>
        <end position="49"/>
    </location>
</feature>
<proteinExistence type="predicted"/>
<dbReference type="Pfam" id="PF12937">
    <property type="entry name" value="F-box-like"/>
    <property type="match status" value="1"/>
</dbReference>
<reference evidence="2 3" key="1">
    <citation type="journal article" date="2017" name="Gigascience">
        <title>Genome sequence of the small brown planthopper, Laodelphax striatellus.</title>
        <authorList>
            <person name="Zhu J."/>
            <person name="Jiang F."/>
            <person name="Wang X."/>
            <person name="Yang P."/>
            <person name="Bao Y."/>
            <person name="Zhao W."/>
            <person name="Wang W."/>
            <person name="Lu H."/>
            <person name="Wang Q."/>
            <person name="Cui N."/>
            <person name="Li J."/>
            <person name="Chen X."/>
            <person name="Luo L."/>
            <person name="Yu J."/>
            <person name="Kang L."/>
            <person name="Cui F."/>
        </authorList>
    </citation>
    <scope>NUCLEOTIDE SEQUENCE [LARGE SCALE GENOMIC DNA]</scope>
    <source>
        <strain evidence="2">Lst14</strain>
    </source>
</reference>
<dbReference type="Proteomes" id="UP000291343">
    <property type="component" value="Unassembled WGS sequence"/>
</dbReference>
<dbReference type="PANTHER" id="PTHR38926:SF5">
    <property type="entry name" value="F-BOX AND LEUCINE-RICH REPEAT PROTEIN 6"/>
    <property type="match status" value="1"/>
</dbReference>
<evidence type="ECO:0000259" key="1">
    <source>
        <dbReference type="PROSITE" id="PS50181"/>
    </source>
</evidence>
<evidence type="ECO:0000313" key="3">
    <source>
        <dbReference type="Proteomes" id="UP000291343"/>
    </source>
</evidence>
<dbReference type="SUPFAM" id="SSF52047">
    <property type="entry name" value="RNI-like"/>
    <property type="match status" value="1"/>
</dbReference>
<dbReference type="SUPFAM" id="SSF81383">
    <property type="entry name" value="F-box domain"/>
    <property type="match status" value="1"/>
</dbReference>
<protein>
    <recommendedName>
        <fullName evidence="1">F-box domain-containing protein</fullName>
    </recommendedName>
</protein>
<dbReference type="PANTHER" id="PTHR38926">
    <property type="entry name" value="F-BOX DOMAIN CONTAINING PROTEIN, EXPRESSED"/>
    <property type="match status" value="1"/>
</dbReference>
<comment type="caution">
    <text evidence="2">The sequence shown here is derived from an EMBL/GenBank/DDBJ whole genome shotgun (WGS) entry which is preliminary data.</text>
</comment>
<dbReference type="AlphaFoldDB" id="A0A482XA44"/>
<dbReference type="PROSITE" id="PS50181">
    <property type="entry name" value="FBOX"/>
    <property type="match status" value="1"/>
</dbReference>
<dbReference type="InterPro" id="IPR001810">
    <property type="entry name" value="F-box_dom"/>
</dbReference>
<dbReference type="InterPro" id="IPR036047">
    <property type="entry name" value="F-box-like_dom_sf"/>
</dbReference>
<dbReference type="InParanoid" id="A0A482XA44"/>
<gene>
    <name evidence="2" type="ORF">LSTR_LSTR001398</name>
</gene>
<dbReference type="SMART" id="SM00256">
    <property type="entry name" value="FBOX"/>
    <property type="match status" value="1"/>
</dbReference>